<dbReference type="InterPro" id="IPR034079">
    <property type="entry name" value="R3H_KhpB"/>
</dbReference>
<feature type="region of interest" description="Jag_N domain" evidence="6">
    <location>
        <begin position="5"/>
        <end position="55"/>
    </location>
</feature>
<dbReference type="NCBIfam" id="NF041568">
    <property type="entry name" value="Jag_EloR"/>
    <property type="match status" value="1"/>
</dbReference>
<dbReference type="Gene3D" id="3.30.30.80">
    <property type="entry name" value="probable RNA-binding protein from clostridium symbiosum atcc 14940"/>
    <property type="match status" value="1"/>
</dbReference>
<proteinExistence type="inferred from homology"/>
<dbReference type="AlphaFoldDB" id="A0AAV4LDJ3"/>
<comment type="subunit">
    <text evidence="6">Forms a complex with KhpA.</text>
</comment>
<dbReference type="GO" id="GO:0003723">
    <property type="term" value="F:RNA binding"/>
    <property type="evidence" value="ECO:0007669"/>
    <property type="project" value="UniProtKB-UniRule"/>
</dbReference>
<reference evidence="8" key="1">
    <citation type="journal article" date="2023" name="Int. J. Syst. Evol. Microbiol.">
        <title>Collibacillus ludicampi gen. nov., sp. nov., a new soil bacterium of the family Alicyclobacillaceae.</title>
        <authorList>
            <person name="Jojima T."/>
            <person name="Ioku Y."/>
            <person name="Fukuta Y."/>
            <person name="Shirasaka N."/>
            <person name="Matsumura Y."/>
            <person name="Mori M."/>
        </authorList>
    </citation>
    <scope>NUCLEOTIDE SEQUENCE</scope>
    <source>
        <strain evidence="8">TP075</strain>
    </source>
</reference>
<dbReference type="EMBL" id="BOQE01000001">
    <property type="protein sequence ID" value="GIM45895.1"/>
    <property type="molecule type" value="Genomic_DNA"/>
</dbReference>
<dbReference type="InterPro" id="IPR038008">
    <property type="entry name" value="Jag_KH"/>
</dbReference>
<dbReference type="SMART" id="SM01245">
    <property type="entry name" value="Jag_N"/>
    <property type="match status" value="1"/>
</dbReference>
<dbReference type="HAMAP" id="MF_00867">
    <property type="entry name" value="KhpB"/>
    <property type="match status" value="1"/>
</dbReference>
<dbReference type="PANTHER" id="PTHR35800">
    <property type="entry name" value="PROTEIN JAG"/>
    <property type="match status" value="1"/>
</dbReference>
<dbReference type="GO" id="GO:0009252">
    <property type="term" value="P:peptidoglycan biosynthetic process"/>
    <property type="evidence" value="ECO:0007669"/>
    <property type="project" value="UniProtKB-UniRule"/>
</dbReference>
<evidence type="ECO:0000256" key="1">
    <source>
        <dbReference type="ARBA" id="ARBA00022490"/>
    </source>
</evidence>
<keyword evidence="3 6" id="KW-0133">Cell shape</keyword>
<dbReference type="Pfam" id="PF13083">
    <property type="entry name" value="KH_KhpA-B"/>
    <property type="match status" value="1"/>
</dbReference>
<evidence type="ECO:0000256" key="6">
    <source>
        <dbReference type="HAMAP-Rule" id="MF_00867"/>
    </source>
</evidence>
<dbReference type="Pfam" id="PF01424">
    <property type="entry name" value="R3H"/>
    <property type="match status" value="1"/>
</dbReference>
<dbReference type="InterPro" id="IPR039247">
    <property type="entry name" value="KhpB"/>
</dbReference>
<organism evidence="8 9">
    <name type="scientific">Collibacillus ludicampi</name>
    <dbReference type="NCBI Taxonomy" id="2771369"/>
    <lineage>
        <taxon>Bacteria</taxon>
        <taxon>Bacillati</taxon>
        <taxon>Bacillota</taxon>
        <taxon>Bacilli</taxon>
        <taxon>Bacillales</taxon>
        <taxon>Alicyclobacillaceae</taxon>
        <taxon>Collibacillus</taxon>
    </lineage>
</organism>
<dbReference type="GO" id="GO:0008360">
    <property type="term" value="P:regulation of cell shape"/>
    <property type="evidence" value="ECO:0007669"/>
    <property type="project" value="UniProtKB-KW"/>
</dbReference>
<dbReference type="SMART" id="SM00393">
    <property type="entry name" value="R3H"/>
    <property type="match status" value="1"/>
</dbReference>
<keyword evidence="2 6" id="KW-0694">RNA-binding</keyword>
<feature type="domain" description="R3H" evidence="7">
    <location>
        <begin position="142"/>
        <end position="207"/>
    </location>
</feature>
<dbReference type="CDD" id="cd02644">
    <property type="entry name" value="R3H_jag"/>
    <property type="match status" value="1"/>
</dbReference>
<keyword evidence="1 6" id="KW-0963">Cytoplasm</keyword>
<protein>
    <recommendedName>
        <fullName evidence="6">RNA-binding protein KhpB</fullName>
    </recommendedName>
    <alternativeName>
        <fullName evidence="6">RNA-binding protein EloR</fullName>
    </alternativeName>
</protein>
<dbReference type="Pfam" id="PF14804">
    <property type="entry name" value="Jag_N"/>
    <property type="match status" value="1"/>
</dbReference>
<comment type="subcellular location">
    <subcellularLocation>
        <location evidence="6">Cytoplasm</location>
    </subcellularLocation>
</comment>
<evidence type="ECO:0000256" key="3">
    <source>
        <dbReference type="ARBA" id="ARBA00022960"/>
    </source>
</evidence>
<gene>
    <name evidence="8" type="primary">jag</name>
    <name evidence="6" type="synonym">eloR</name>
    <name evidence="6" type="synonym">khpB</name>
    <name evidence="8" type="ORF">DNHGIG_14440</name>
</gene>
<evidence type="ECO:0000259" key="7">
    <source>
        <dbReference type="PROSITE" id="PS51061"/>
    </source>
</evidence>
<dbReference type="InterPro" id="IPR038247">
    <property type="entry name" value="Jag_N_dom_sf"/>
</dbReference>
<keyword evidence="4 6" id="KW-0143">Chaperone</keyword>
<dbReference type="InterPro" id="IPR036867">
    <property type="entry name" value="R3H_dom_sf"/>
</dbReference>
<dbReference type="GO" id="GO:0005737">
    <property type="term" value="C:cytoplasm"/>
    <property type="evidence" value="ECO:0007669"/>
    <property type="project" value="UniProtKB-SubCell"/>
</dbReference>
<dbReference type="GO" id="GO:0071555">
    <property type="term" value="P:cell wall organization"/>
    <property type="evidence" value="ECO:0007669"/>
    <property type="project" value="UniProtKB-KW"/>
</dbReference>
<dbReference type="RefSeq" id="WP_282199057.1">
    <property type="nucleotide sequence ID" value="NZ_BOQE01000001.1"/>
</dbReference>
<dbReference type="Gene3D" id="3.30.1370.50">
    <property type="entry name" value="R3H-like domain"/>
    <property type="match status" value="1"/>
</dbReference>
<accession>A0AAV4LDJ3</accession>
<dbReference type="InterPro" id="IPR032782">
    <property type="entry name" value="KhpB_N"/>
</dbReference>
<evidence type="ECO:0000256" key="5">
    <source>
        <dbReference type="ARBA" id="ARBA00023316"/>
    </source>
</evidence>
<evidence type="ECO:0000256" key="2">
    <source>
        <dbReference type="ARBA" id="ARBA00022884"/>
    </source>
</evidence>
<sequence>MKKVITTGKTVEEAVQVALQKLGVPRERVHLRVLTQPSRGLFGLIGVREAEVEVEVIPDPIEDTKKFLLDVLRTMNLSEIQVEHRMEDEKNHSFHLRGPNIGVVIGRHGATLDSLQYLLNIVANKYSHTYVRITLDAEDYRSKRKEALEHLASRLAQKVARTKREIVLEPMPSHERKIIHSFLQSHPHVTTLSKGEEPYRKVIILPR</sequence>
<evidence type="ECO:0000313" key="9">
    <source>
        <dbReference type="Proteomes" id="UP001057291"/>
    </source>
</evidence>
<comment type="function">
    <text evidence="6">A probable RNA chaperone. Forms a complex with KhpA which binds to cellular RNA and controls its expression. Plays a role in peptidoglycan (PG) homeostasis and cell length regulation.</text>
</comment>
<dbReference type="InterPro" id="IPR015946">
    <property type="entry name" value="KH_dom-like_a/b"/>
</dbReference>
<dbReference type="PANTHER" id="PTHR35800:SF1">
    <property type="entry name" value="RNA-BINDING PROTEIN KHPB"/>
    <property type="match status" value="1"/>
</dbReference>
<dbReference type="CDD" id="cd02414">
    <property type="entry name" value="KH-II_Jag"/>
    <property type="match status" value="1"/>
</dbReference>
<comment type="caution">
    <text evidence="8">The sequence shown here is derived from an EMBL/GenBank/DDBJ whole genome shotgun (WGS) entry which is preliminary data.</text>
</comment>
<name>A0AAV4LDJ3_9BACL</name>
<dbReference type="Proteomes" id="UP001057291">
    <property type="component" value="Unassembled WGS sequence"/>
</dbReference>
<dbReference type="PROSITE" id="PS51061">
    <property type="entry name" value="R3H"/>
    <property type="match status" value="1"/>
</dbReference>
<comment type="similarity">
    <text evidence="6">Belongs to the KhpB RNA-binding protein family.</text>
</comment>
<dbReference type="InterPro" id="IPR001374">
    <property type="entry name" value="R3H_dom"/>
</dbReference>
<keyword evidence="5 6" id="KW-0961">Cell wall biogenesis/degradation</keyword>
<evidence type="ECO:0000256" key="4">
    <source>
        <dbReference type="ARBA" id="ARBA00023186"/>
    </source>
</evidence>
<dbReference type="SUPFAM" id="SSF82708">
    <property type="entry name" value="R3H domain"/>
    <property type="match status" value="1"/>
</dbReference>
<dbReference type="Gene3D" id="3.30.300.20">
    <property type="match status" value="1"/>
</dbReference>
<evidence type="ECO:0000313" key="8">
    <source>
        <dbReference type="EMBL" id="GIM45895.1"/>
    </source>
</evidence>
<comment type="domain">
    <text evidence="6">Has an N-terminal Jag-N domain and 2 RNA-binding domains (KH and R3H).</text>
</comment>
<keyword evidence="9" id="KW-1185">Reference proteome</keyword>